<feature type="domain" description="Outer membrane protein beta-barrel" evidence="3">
    <location>
        <begin position="8"/>
        <end position="161"/>
    </location>
</feature>
<evidence type="ECO:0000313" key="5">
    <source>
        <dbReference type="Proteomes" id="UP000199373"/>
    </source>
</evidence>
<sequence>MKKLAMTVVALVMAISANAQYLNDPQNVFYEGKWYIGASASGLDLSWHKSTEMSLNVDAKAGYFFTDDWMITGTLGYNAQTDCSSSIKVGAGIRYYFESCGVYVGALCNYLHRGGDDFRPELNVGYAYFLSRHITIEPEAYYEYSTESHGNRGFGVRVGFGLYF</sequence>
<evidence type="ECO:0000256" key="2">
    <source>
        <dbReference type="SAM" id="SignalP"/>
    </source>
</evidence>
<dbReference type="AlphaFoldDB" id="A0A1I0MAZ2"/>
<dbReference type="InterPro" id="IPR027385">
    <property type="entry name" value="Beta-barrel_OMP"/>
</dbReference>
<protein>
    <submittedName>
        <fullName evidence="4">Outer membrane protein beta-barrel domain-containing protein</fullName>
    </submittedName>
</protein>
<accession>A0A1I0MAZ2</accession>
<feature type="signal peptide" evidence="2">
    <location>
        <begin position="1"/>
        <end position="19"/>
    </location>
</feature>
<evidence type="ECO:0000256" key="1">
    <source>
        <dbReference type="ARBA" id="ARBA00022729"/>
    </source>
</evidence>
<dbReference type="SUPFAM" id="SSF56925">
    <property type="entry name" value="OMPA-like"/>
    <property type="match status" value="1"/>
</dbReference>
<dbReference type="EMBL" id="FOIQ01000001">
    <property type="protein sequence ID" value="SEV85462.1"/>
    <property type="molecule type" value="Genomic_DNA"/>
</dbReference>
<dbReference type="Pfam" id="PF13505">
    <property type="entry name" value="OMP_b-brl"/>
    <property type="match status" value="1"/>
</dbReference>
<dbReference type="InterPro" id="IPR011250">
    <property type="entry name" value="OMP/PagP_B-barrel"/>
</dbReference>
<keyword evidence="1 2" id="KW-0732">Signal</keyword>
<organism evidence="4 5">
    <name type="scientific">Prevotella aff. ruminicola Tc2-24</name>
    <dbReference type="NCBI Taxonomy" id="81582"/>
    <lineage>
        <taxon>Bacteria</taxon>
        <taxon>Pseudomonadati</taxon>
        <taxon>Bacteroidota</taxon>
        <taxon>Bacteroidia</taxon>
        <taxon>Bacteroidales</taxon>
        <taxon>Prevotellaceae</taxon>
        <taxon>Prevotella</taxon>
    </lineage>
</organism>
<feature type="chain" id="PRO_5011509265" evidence="2">
    <location>
        <begin position="20"/>
        <end position="164"/>
    </location>
</feature>
<reference evidence="4 5" key="1">
    <citation type="submission" date="2016-10" db="EMBL/GenBank/DDBJ databases">
        <authorList>
            <person name="de Groot N.N."/>
        </authorList>
    </citation>
    <scope>NUCLEOTIDE SEQUENCE [LARGE SCALE GENOMIC DNA]</scope>
    <source>
        <strain evidence="4 5">TC2-24</strain>
    </source>
</reference>
<dbReference type="RefSeq" id="WP_091899575.1">
    <property type="nucleotide sequence ID" value="NZ_FOIQ01000001.1"/>
</dbReference>
<evidence type="ECO:0000259" key="3">
    <source>
        <dbReference type="Pfam" id="PF13505"/>
    </source>
</evidence>
<name>A0A1I0MAZ2_9BACT</name>
<dbReference type="Proteomes" id="UP000199373">
    <property type="component" value="Unassembled WGS sequence"/>
</dbReference>
<keyword evidence="5" id="KW-1185">Reference proteome</keyword>
<evidence type="ECO:0000313" key="4">
    <source>
        <dbReference type="EMBL" id="SEV85462.1"/>
    </source>
</evidence>
<proteinExistence type="predicted"/>
<gene>
    <name evidence="4" type="ORF">SAMN04487850_0498</name>
</gene>